<dbReference type="RefSeq" id="WP_248266975.1">
    <property type="nucleotide sequence ID" value="NZ_CP096034.1"/>
</dbReference>
<keyword evidence="3" id="KW-1185">Reference proteome</keyword>
<feature type="transmembrane region" description="Helical" evidence="1">
    <location>
        <begin position="88"/>
        <end position="113"/>
    </location>
</feature>
<keyword evidence="1" id="KW-1133">Transmembrane helix</keyword>
<evidence type="ECO:0000313" key="2">
    <source>
        <dbReference type="EMBL" id="UPM53732.1"/>
    </source>
</evidence>
<evidence type="ECO:0000313" key="3">
    <source>
        <dbReference type="Proteomes" id="UP000830639"/>
    </source>
</evidence>
<feature type="transmembrane region" description="Helical" evidence="1">
    <location>
        <begin position="218"/>
        <end position="236"/>
    </location>
</feature>
<feature type="transmembrane region" description="Helical" evidence="1">
    <location>
        <begin position="53"/>
        <end position="76"/>
    </location>
</feature>
<keyword evidence="1" id="KW-0812">Transmembrane</keyword>
<protein>
    <submittedName>
        <fullName evidence="2">Uncharacterized protein</fullName>
    </submittedName>
</protein>
<proteinExistence type="predicted"/>
<feature type="transmembrane region" description="Helical" evidence="1">
    <location>
        <begin position="161"/>
        <end position="181"/>
    </location>
</feature>
<reference evidence="2 3" key="1">
    <citation type="submission" date="2022-04" db="EMBL/GenBank/DDBJ databases">
        <title>Mechanism of arsenic methylation and mitigation arsenic toxicity by Bacillus sp. LH14 from an Arsenic-Contaminated Paddy Soil.</title>
        <authorList>
            <person name="Wang D."/>
        </authorList>
    </citation>
    <scope>NUCLEOTIDE SEQUENCE [LARGE SCALE GENOMIC DNA]</scope>
    <source>
        <strain evidence="2 3">LH14</strain>
    </source>
</reference>
<feature type="transmembrane region" description="Helical" evidence="1">
    <location>
        <begin position="133"/>
        <end position="154"/>
    </location>
</feature>
<name>A0ABY4JLX0_9BACI</name>
<gene>
    <name evidence="2" type="ORF">MY490_18405</name>
</gene>
<keyword evidence="1" id="KW-0472">Membrane</keyword>
<evidence type="ECO:0000256" key="1">
    <source>
        <dbReference type="SAM" id="Phobius"/>
    </source>
</evidence>
<dbReference type="EMBL" id="CP096034">
    <property type="protein sequence ID" value="UPM53732.1"/>
    <property type="molecule type" value="Genomic_DNA"/>
</dbReference>
<sequence>MNERVKDNWFPGRWLGGSSLILGPSLMLIGVILRSRFHFFFPNQLEAYKAHPTLLFLSYSFFIAGNVLLWPAVISLCRLISIKKPNWAVWGGSFAIFGLFARTFHAGVDHLAFQMVRILGVDTATKVMEQSYGAFHIFHSLSPLIMFGWIILAIGSYRANVLGLTRSILLGLMSSLPLGVLKGTTPFSIVATLALCISLVPLGLRVLKDGSRPSMKKIIGSVILIIILLVGLFVLGELG</sequence>
<accession>A0ABY4JLX0</accession>
<feature type="transmembrane region" description="Helical" evidence="1">
    <location>
        <begin position="187"/>
        <end position="206"/>
    </location>
</feature>
<organism evidence="2 3">
    <name type="scientific">Gottfriedia acidiceleris</name>
    <dbReference type="NCBI Taxonomy" id="371036"/>
    <lineage>
        <taxon>Bacteria</taxon>
        <taxon>Bacillati</taxon>
        <taxon>Bacillota</taxon>
        <taxon>Bacilli</taxon>
        <taxon>Bacillales</taxon>
        <taxon>Bacillaceae</taxon>
        <taxon>Gottfriedia</taxon>
    </lineage>
</organism>
<dbReference type="Proteomes" id="UP000830639">
    <property type="component" value="Chromosome"/>
</dbReference>
<feature type="transmembrane region" description="Helical" evidence="1">
    <location>
        <begin position="12"/>
        <end position="33"/>
    </location>
</feature>